<evidence type="ECO:0000313" key="2">
    <source>
        <dbReference type="Proteomes" id="UP000224634"/>
    </source>
</evidence>
<dbReference type="OrthoDB" id="514070at2759"/>
<organism evidence="1 2">
    <name type="scientific">Polytolypa hystricis (strain UAMH7299)</name>
    <dbReference type="NCBI Taxonomy" id="1447883"/>
    <lineage>
        <taxon>Eukaryota</taxon>
        <taxon>Fungi</taxon>
        <taxon>Dikarya</taxon>
        <taxon>Ascomycota</taxon>
        <taxon>Pezizomycotina</taxon>
        <taxon>Eurotiomycetes</taxon>
        <taxon>Eurotiomycetidae</taxon>
        <taxon>Onygenales</taxon>
        <taxon>Onygenales incertae sedis</taxon>
        <taxon>Polytolypa</taxon>
    </lineage>
</organism>
<comment type="caution">
    <text evidence="1">The sequence shown here is derived from an EMBL/GenBank/DDBJ whole genome shotgun (WGS) entry which is preliminary data.</text>
</comment>
<gene>
    <name evidence="1" type="ORF">AJ80_09461</name>
</gene>
<accession>A0A2B7WQA2</accession>
<dbReference type="EMBL" id="PDNA01000284">
    <property type="protein sequence ID" value="PGG98824.1"/>
    <property type="molecule type" value="Genomic_DNA"/>
</dbReference>
<dbReference type="STRING" id="1447883.A0A2B7WQA2"/>
<protein>
    <recommendedName>
        <fullName evidence="3">Impact N-terminal domain-containing protein</fullName>
    </recommendedName>
</protein>
<reference evidence="1 2" key="1">
    <citation type="submission" date="2017-10" db="EMBL/GenBank/DDBJ databases">
        <title>Comparative genomics in systemic dimorphic fungi from Ajellomycetaceae.</title>
        <authorList>
            <person name="Munoz J.F."/>
            <person name="Mcewen J.G."/>
            <person name="Clay O.K."/>
            <person name="Cuomo C.A."/>
        </authorList>
    </citation>
    <scope>NUCLEOTIDE SEQUENCE [LARGE SCALE GENOMIC DNA]</scope>
    <source>
        <strain evidence="1 2">UAMH7299</strain>
    </source>
</reference>
<sequence length="373" mass="40663">MSIAAQVQALLRFLTSDARIPLAQAMGKVKELQKANLINPEDILKADLTTLQSALGSEKVAKQVLNAAKRVSKKRPNEGGITLPSKKSRKADPLLELSPYEFEQSLVLPVSEDVGEISTTRLVTNRAPLMLAFAVTVLKYTMPEQPLSSRLSLAQAVVSANSRTKAVSLGIESQGADDEDWIQGQPTMKVLGREITVLKRWGYGWRGERVNESSDSPVAVVNSGTVADTSTTDPEEPPALWGLDLGALGRSNGPVIGSQQGNGSGLPIYRAESARDYLLRAFTFYHEPDAGNDKKTKKKNAIDDSSAKANALSLVLGAIDLLCQSWACTLTRDELDRRAWAWYVRVRPEVQDGVRGWGQKGKVNLSDILDLRR</sequence>
<keyword evidence="2" id="KW-1185">Reference proteome</keyword>
<dbReference type="Proteomes" id="UP000224634">
    <property type="component" value="Unassembled WGS sequence"/>
</dbReference>
<proteinExistence type="predicted"/>
<evidence type="ECO:0008006" key="3">
    <source>
        <dbReference type="Google" id="ProtNLM"/>
    </source>
</evidence>
<evidence type="ECO:0000313" key="1">
    <source>
        <dbReference type="EMBL" id="PGG98824.1"/>
    </source>
</evidence>
<name>A0A2B7WQA2_POLH7</name>
<dbReference type="AlphaFoldDB" id="A0A2B7WQA2"/>